<evidence type="ECO:0000259" key="2">
    <source>
        <dbReference type="Pfam" id="PF05603"/>
    </source>
</evidence>
<dbReference type="RefSeq" id="XP_002340363.1">
    <property type="nucleotide sequence ID" value="XM_002340322.1"/>
</dbReference>
<keyword evidence="5" id="KW-1185">Reference proteome</keyword>
<dbReference type="PhylomeDB" id="B8LSX9"/>
<dbReference type="Proteomes" id="UP000001745">
    <property type="component" value="Unassembled WGS sequence"/>
</dbReference>
<dbReference type="HOGENOM" id="CLU_084839_1_1_1"/>
<dbReference type="FunCoup" id="B8LSX9">
    <property type="interactions" value="352"/>
</dbReference>
<accession>B8LSX9</accession>
<dbReference type="STRING" id="441959.B8LSX9"/>
<dbReference type="Pfam" id="PF05603">
    <property type="entry name" value="Hikeshi-like_N"/>
    <property type="match status" value="1"/>
</dbReference>
<dbReference type="VEuPathDB" id="FungiDB:TSTA_064420"/>
<dbReference type="InterPro" id="IPR008493">
    <property type="entry name" value="Hikeshi-like_N"/>
</dbReference>
<dbReference type="GO" id="GO:0005634">
    <property type="term" value="C:nucleus"/>
    <property type="evidence" value="ECO:0007669"/>
    <property type="project" value="TreeGrafter"/>
</dbReference>
<gene>
    <name evidence="4" type="ORF">TSTA_064420</name>
</gene>
<organism evidence="4 5">
    <name type="scientific">Talaromyces stipitatus (strain ATCC 10500 / CBS 375.48 / QM 6759 / NRRL 1006)</name>
    <name type="common">Penicillium stipitatum</name>
    <dbReference type="NCBI Taxonomy" id="441959"/>
    <lineage>
        <taxon>Eukaryota</taxon>
        <taxon>Fungi</taxon>
        <taxon>Dikarya</taxon>
        <taxon>Ascomycota</taxon>
        <taxon>Pezizomycotina</taxon>
        <taxon>Eurotiomycetes</taxon>
        <taxon>Eurotiomycetidae</taxon>
        <taxon>Eurotiales</taxon>
        <taxon>Trichocomaceae</taxon>
        <taxon>Talaromyces</taxon>
        <taxon>Talaromyces sect. Talaromyces</taxon>
    </lineage>
</organism>
<evidence type="ECO:0000313" key="5">
    <source>
        <dbReference type="Proteomes" id="UP000001745"/>
    </source>
</evidence>
<dbReference type="OrthoDB" id="10248398at2759"/>
<dbReference type="InterPro" id="IPR031318">
    <property type="entry name" value="OPI10"/>
</dbReference>
<feature type="domain" description="Hikeshi-like N-terminal" evidence="2">
    <location>
        <begin position="44"/>
        <end position="181"/>
    </location>
</feature>
<dbReference type="GeneID" id="8103911"/>
<evidence type="ECO:0000259" key="3">
    <source>
        <dbReference type="Pfam" id="PF21057"/>
    </source>
</evidence>
<dbReference type="AlphaFoldDB" id="B8LSX9"/>
<dbReference type="InParanoid" id="B8LSX9"/>
<reference evidence="5" key="1">
    <citation type="journal article" date="2015" name="Genome Announc.">
        <title>Genome sequence of the AIDS-associated pathogen Penicillium marneffei (ATCC18224) and its near taxonomic relative Talaromyces stipitatus (ATCC10500).</title>
        <authorList>
            <person name="Nierman W.C."/>
            <person name="Fedorova-Abrams N.D."/>
            <person name="Andrianopoulos A."/>
        </authorList>
    </citation>
    <scope>NUCLEOTIDE SEQUENCE [LARGE SCALE GENOMIC DNA]</scope>
    <source>
        <strain evidence="5">ATCC 10500 / CBS 375.48 / QM 6759 / NRRL 1006</strain>
    </source>
</reference>
<dbReference type="OMA" id="WWAKFER"/>
<dbReference type="InterPro" id="IPR048364">
    <property type="entry name" value="Hikeshi-like_C"/>
</dbReference>
<protein>
    <submittedName>
        <fullName evidence="4">DUF775 domain protein</fullName>
    </submittedName>
</protein>
<dbReference type="PANTHER" id="PTHR12925">
    <property type="entry name" value="HIKESHI FAMILY MEMBER"/>
    <property type="match status" value="1"/>
</dbReference>
<dbReference type="Pfam" id="PF21057">
    <property type="entry name" value="Hikeshi-like_C"/>
    <property type="match status" value="1"/>
</dbReference>
<sequence>MLRKVAEAVKSMPRQKGIAARDPIASLVNLDKEGIKTAEMFSVVIPGRPCLTDITAVDAQPGVQPTKFAFIFPAAPKFNHIVIFFLPGTVLPPDTAAAIYLQTPTSKQTPNGSEFRFLGAIGNEKPSAIFKVGSGTQQTQTGIDDEMVDDGNDIINGQVTLGISIEPAQNVAAQMAALNASRGTQQPSTDLVRLPPQQKQITTKILAQRVIGNAFNFLASFAESDPNRKGEDVVPLKSFRDWWTKFERRIDMDPSFLEREDPNQ</sequence>
<dbReference type="EMBL" id="EQ962652">
    <property type="protein sequence ID" value="EED22976.1"/>
    <property type="molecule type" value="Genomic_DNA"/>
</dbReference>
<dbReference type="PANTHER" id="PTHR12925:SF0">
    <property type="entry name" value="PROTEIN HIKESHI"/>
    <property type="match status" value="1"/>
</dbReference>
<feature type="domain" description="Hikeshi-like C-terminal" evidence="3">
    <location>
        <begin position="203"/>
        <end position="259"/>
    </location>
</feature>
<dbReference type="eggNOG" id="KOG4067">
    <property type="taxonomic scope" value="Eukaryota"/>
</dbReference>
<dbReference type="GO" id="GO:0006606">
    <property type="term" value="P:protein import into nucleus"/>
    <property type="evidence" value="ECO:0007669"/>
    <property type="project" value="TreeGrafter"/>
</dbReference>
<dbReference type="GO" id="GO:0005829">
    <property type="term" value="C:cytosol"/>
    <property type="evidence" value="ECO:0007669"/>
    <property type="project" value="TreeGrafter"/>
</dbReference>
<evidence type="ECO:0000313" key="4">
    <source>
        <dbReference type="EMBL" id="EED22976.1"/>
    </source>
</evidence>
<proteinExistence type="inferred from homology"/>
<name>B8LSX9_TALSN</name>
<dbReference type="GO" id="GO:0061608">
    <property type="term" value="F:nuclear import signal receptor activity"/>
    <property type="evidence" value="ECO:0007669"/>
    <property type="project" value="TreeGrafter"/>
</dbReference>
<evidence type="ECO:0000256" key="1">
    <source>
        <dbReference type="ARBA" id="ARBA00006623"/>
    </source>
</evidence>
<comment type="similarity">
    <text evidence="1">Belongs to the OPI10 family.</text>
</comment>